<dbReference type="InterPro" id="IPR018327">
    <property type="entry name" value="BHD_2"/>
</dbReference>
<dbReference type="GO" id="GO:0071942">
    <property type="term" value="C:XPC complex"/>
    <property type="evidence" value="ECO:0007669"/>
    <property type="project" value="TreeGrafter"/>
</dbReference>
<dbReference type="Pfam" id="PF10403">
    <property type="entry name" value="BHD_1"/>
    <property type="match status" value="1"/>
</dbReference>
<comment type="similarity">
    <text evidence="2">Belongs to the XPC family.</text>
</comment>
<evidence type="ECO:0000256" key="3">
    <source>
        <dbReference type="ARBA" id="ARBA00022763"/>
    </source>
</evidence>
<dbReference type="GO" id="GO:0000111">
    <property type="term" value="C:nucleotide-excision repair factor 2 complex"/>
    <property type="evidence" value="ECO:0007669"/>
    <property type="project" value="TreeGrafter"/>
</dbReference>
<dbReference type="OrthoDB" id="300780at2759"/>
<dbReference type="EMBL" id="KZ821451">
    <property type="protein sequence ID" value="PYH37195.1"/>
    <property type="molecule type" value="Genomic_DNA"/>
</dbReference>
<feature type="region of interest" description="Disordered" evidence="6">
    <location>
        <begin position="244"/>
        <end position="303"/>
    </location>
</feature>
<name>A0A318YR87_ASPNB</name>
<dbReference type="Pfam" id="PF10404">
    <property type="entry name" value="BHD_2"/>
    <property type="match status" value="1"/>
</dbReference>
<reference evidence="10" key="1">
    <citation type="submission" date="2016-12" db="EMBL/GenBank/DDBJ databases">
        <title>The genomes of Aspergillus section Nigri reveals drivers in fungal speciation.</title>
        <authorList>
            <consortium name="DOE Joint Genome Institute"/>
            <person name="Vesth T.C."/>
            <person name="Nybo J."/>
            <person name="Theobald S."/>
            <person name="Brandl J."/>
            <person name="Frisvad J.C."/>
            <person name="Nielsen K.F."/>
            <person name="Lyhne E.K."/>
            <person name="Kogle M.E."/>
            <person name="Kuo A."/>
            <person name="Riley R."/>
            <person name="Clum A."/>
            <person name="Nolan M."/>
            <person name="Lipzen A."/>
            <person name="Salamov A."/>
            <person name="Henrissat B."/>
            <person name="Wiebenga A."/>
            <person name="De Vries R.P."/>
            <person name="Grigoriev I.V."/>
            <person name="Mortensen U.H."/>
            <person name="Andersen M.R."/>
            <person name="Baker S.E."/>
        </authorList>
    </citation>
    <scope>NUCLEOTIDE SEQUENCE [LARGE SCALE GENOMIC DNA]</scope>
    <source>
        <strain evidence="10">CBS 115656</strain>
    </source>
</reference>
<dbReference type="InterPro" id="IPR038765">
    <property type="entry name" value="Papain-like_cys_pep_sf"/>
</dbReference>
<dbReference type="InterPro" id="IPR004583">
    <property type="entry name" value="DNA_repair_Rad4"/>
</dbReference>
<dbReference type="Proteomes" id="UP000247647">
    <property type="component" value="Unassembled WGS sequence"/>
</dbReference>
<feature type="region of interest" description="Disordered" evidence="6">
    <location>
        <begin position="1"/>
        <end position="105"/>
    </location>
</feature>
<feature type="region of interest" description="Disordered" evidence="6">
    <location>
        <begin position="833"/>
        <end position="883"/>
    </location>
</feature>
<feature type="domain" description="Rad4 beta-hairpin" evidence="9">
    <location>
        <begin position="547"/>
        <end position="621"/>
    </location>
</feature>
<feature type="compositionally biased region" description="Basic and acidic residues" evidence="6">
    <location>
        <begin position="43"/>
        <end position="56"/>
    </location>
</feature>
<dbReference type="SUPFAM" id="SSF54001">
    <property type="entry name" value="Cysteine proteinases"/>
    <property type="match status" value="1"/>
</dbReference>
<dbReference type="Pfam" id="PF03835">
    <property type="entry name" value="Rad4"/>
    <property type="match status" value="1"/>
</dbReference>
<feature type="domain" description="Rad4 beta-hairpin" evidence="8">
    <location>
        <begin position="482"/>
        <end position="540"/>
    </location>
</feature>
<dbReference type="Pfam" id="PF10405">
    <property type="entry name" value="BHD_3"/>
    <property type="match status" value="1"/>
</dbReference>
<dbReference type="InterPro" id="IPR042488">
    <property type="entry name" value="Rad4_BHD3_sf"/>
</dbReference>
<keyword evidence="11" id="KW-1185">Reference proteome</keyword>
<dbReference type="GO" id="GO:0003697">
    <property type="term" value="F:single-stranded DNA binding"/>
    <property type="evidence" value="ECO:0007669"/>
    <property type="project" value="TreeGrafter"/>
</dbReference>
<proteinExistence type="inferred from homology"/>
<dbReference type="AlphaFoldDB" id="A0A318YR87"/>
<evidence type="ECO:0000256" key="4">
    <source>
        <dbReference type="ARBA" id="ARBA00023204"/>
    </source>
</evidence>
<dbReference type="Gene3D" id="3.30.70.2460">
    <property type="entry name" value="Rad4, beta-hairpin domain BHD3"/>
    <property type="match status" value="1"/>
</dbReference>
<dbReference type="InterPro" id="IPR018326">
    <property type="entry name" value="Rad4_beta-hairpin_dom1"/>
</dbReference>
<dbReference type="GO" id="GO:0006298">
    <property type="term" value="P:mismatch repair"/>
    <property type="evidence" value="ECO:0007669"/>
    <property type="project" value="TreeGrafter"/>
</dbReference>
<organism evidence="10 11">
    <name type="scientific">Aspergillus neoniger (strain CBS 115656)</name>
    <dbReference type="NCBI Taxonomy" id="1448310"/>
    <lineage>
        <taxon>Eukaryota</taxon>
        <taxon>Fungi</taxon>
        <taxon>Dikarya</taxon>
        <taxon>Ascomycota</taxon>
        <taxon>Pezizomycotina</taxon>
        <taxon>Eurotiomycetes</taxon>
        <taxon>Eurotiomycetidae</taxon>
        <taxon>Eurotiales</taxon>
        <taxon>Aspergillaceae</taxon>
        <taxon>Aspergillus</taxon>
        <taxon>Aspergillus subgen. Circumdati</taxon>
    </lineage>
</organism>
<feature type="domain" description="Rad4 beta-hairpin" evidence="7">
    <location>
        <begin position="420"/>
        <end position="480"/>
    </location>
</feature>
<keyword evidence="5" id="KW-0539">Nucleus</keyword>
<dbReference type="SMART" id="SM01032">
    <property type="entry name" value="BHD_3"/>
    <property type="match status" value="1"/>
</dbReference>
<evidence type="ECO:0000259" key="9">
    <source>
        <dbReference type="SMART" id="SM01032"/>
    </source>
</evidence>
<dbReference type="GeneID" id="37128353"/>
<evidence type="ECO:0000313" key="10">
    <source>
        <dbReference type="EMBL" id="PYH37195.1"/>
    </source>
</evidence>
<feature type="region of interest" description="Disordered" evidence="6">
    <location>
        <begin position="504"/>
        <end position="524"/>
    </location>
</feature>
<dbReference type="PANTHER" id="PTHR12135:SF0">
    <property type="entry name" value="DNA REPAIR PROTEIN COMPLEMENTING XP-C CELLS"/>
    <property type="match status" value="1"/>
</dbReference>
<dbReference type="InterPro" id="IPR018325">
    <property type="entry name" value="Rad4/PNGase_transGLS-fold"/>
</dbReference>
<protein>
    <submittedName>
        <fullName evidence="10">DNA repair protein Rad4</fullName>
    </submittedName>
</protein>
<evidence type="ECO:0000259" key="8">
    <source>
        <dbReference type="SMART" id="SM01031"/>
    </source>
</evidence>
<dbReference type="SMART" id="SM01030">
    <property type="entry name" value="BHD_1"/>
    <property type="match status" value="1"/>
</dbReference>
<dbReference type="SMART" id="SM01031">
    <property type="entry name" value="BHD_2"/>
    <property type="match status" value="1"/>
</dbReference>
<comment type="subcellular location">
    <subcellularLocation>
        <location evidence="1">Nucleus</location>
    </subcellularLocation>
</comment>
<evidence type="ECO:0000256" key="5">
    <source>
        <dbReference type="ARBA" id="ARBA00023242"/>
    </source>
</evidence>
<dbReference type="PANTHER" id="PTHR12135">
    <property type="entry name" value="DNA REPAIR PROTEIN XP-C / RAD4"/>
    <property type="match status" value="1"/>
</dbReference>
<keyword evidence="3" id="KW-0227">DNA damage</keyword>
<evidence type="ECO:0000313" key="11">
    <source>
        <dbReference type="Proteomes" id="UP000247647"/>
    </source>
</evidence>
<gene>
    <name evidence="10" type="ORF">BO87DRAFT_404844</name>
</gene>
<evidence type="ECO:0000256" key="6">
    <source>
        <dbReference type="SAM" id="MobiDB-lite"/>
    </source>
</evidence>
<dbReference type="InterPro" id="IPR018328">
    <property type="entry name" value="Rad4_beta-hairpin_dom3"/>
</dbReference>
<feature type="compositionally biased region" description="Basic and acidic residues" evidence="6">
    <location>
        <begin position="24"/>
        <end position="33"/>
    </location>
</feature>
<dbReference type="GO" id="GO:0003684">
    <property type="term" value="F:damaged DNA binding"/>
    <property type="evidence" value="ECO:0007669"/>
    <property type="project" value="InterPro"/>
</dbReference>
<accession>A0A318YR87</accession>
<dbReference type="Gene3D" id="2.20.20.110">
    <property type="entry name" value="Rad4, beta-hairpin domain BHD1"/>
    <property type="match status" value="1"/>
</dbReference>
<keyword evidence="4" id="KW-0234">DNA repair</keyword>
<sequence>MMASRGPTTRPRRAGAASNHSRRQREDQDHEIPEIYQEMLAEAEARESSRPDDTRLPKRRRLTRPNPVSAPWPLHQNGASTPDASYSTEQPVQTVYDSPSSSEESGMEWEEVDIQQAPHTIHADDTSIQVTLGLPEDQKRKVVTKRRGITAAEKQLRLSIHKVHLLCLLRHVQIRNLWCNDEELQESIISDAEVFLSRKDFVKQARTMQGSRDFGAQLFCALLRSVGVEARLVCSLQPLPFRDKTKDAAPPAPVSESSERFTQPTAEESQTSQRSTVKRLARPRFTPARRPGTPSQSSPRPIRESSHPVFWIEAFNEAVNKWIPVDALVTKSMAKPSKFEPPANDPYNLLSYVVAFEDDASVRDVTRRYAKAFNAKTHKLRIECVGNHVNWWNRVLRFYEKPFLEDRDQLEISELTSKKAAEPMPRNIQDFKDHPVYALERHLRRHEVVFPKRIIGQVSLGKSASKNQVLEPVYRRSDVHALRSADRWYRLGRDIKTGEQPLKRVTSRKPQMGRLSNEDDNSVSDTPLYAYYQTQVYQPPPVVGGRIPKNIYGNLDVYVPSMVPPGGVHIAHPDARQAAKILAIDYADAVTGFSFKGRHGTAIMQGIVVATEYREALEEVLNCLEGEKLQAELDRKSAETLQAWKHLLLKLRIAERVKGYAVEGEREAGEPGRIGNVKESEDPEESGGGFIPESEQEMNSPASVMDWIGPSRDETSGPTGTTGRDMSLSATETDMLGGGFIPEASVDQVSSPQPNSNVTELQRNRSVLPQYDLVVTPKLESAGQTAPIQDFMSNESGLLSDRTKEDLGHITQHIAPQNSEAAIIRSTTAISGTTHPQIAVQADDSRSPTPSITSQETHSDEETSLLSQDPEDDDAIPEWLMSD</sequence>
<evidence type="ECO:0000256" key="2">
    <source>
        <dbReference type="ARBA" id="ARBA00009525"/>
    </source>
</evidence>
<feature type="compositionally biased region" description="Polar residues" evidence="6">
    <location>
        <begin position="260"/>
        <end position="275"/>
    </location>
</feature>
<dbReference type="RefSeq" id="XP_025482673.1">
    <property type="nucleotide sequence ID" value="XM_025625897.1"/>
</dbReference>
<feature type="compositionally biased region" description="Polar residues" evidence="6">
    <location>
        <begin position="77"/>
        <end position="97"/>
    </location>
</feature>
<dbReference type="Gene3D" id="3.30.60.290">
    <property type="entry name" value="Rad4, beta-hairpin domain BHD2"/>
    <property type="match status" value="1"/>
</dbReference>
<feature type="region of interest" description="Disordered" evidence="6">
    <location>
        <begin position="663"/>
        <end position="727"/>
    </location>
</feature>
<dbReference type="GO" id="GO:0006289">
    <property type="term" value="P:nucleotide-excision repair"/>
    <property type="evidence" value="ECO:0007669"/>
    <property type="project" value="InterPro"/>
</dbReference>
<dbReference type="Gene3D" id="3.90.260.10">
    <property type="entry name" value="Transglutaminase-like"/>
    <property type="match status" value="2"/>
</dbReference>
<evidence type="ECO:0000259" key="7">
    <source>
        <dbReference type="SMART" id="SM01030"/>
    </source>
</evidence>
<feature type="compositionally biased region" description="Polar residues" evidence="6">
    <location>
        <begin position="716"/>
        <end position="727"/>
    </location>
</feature>
<feature type="compositionally biased region" description="Basic and acidic residues" evidence="6">
    <location>
        <begin position="663"/>
        <end position="680"/>
    </location>
</feature>
<dbReference type="InterPro" id="IPR036985">
    <property type="entry name" value="Transglutaminase-like_sf"/>
</dbReference>
<feature type="compositionally biased region" description="Polar residues" evidence="6">
    <location>
        <begin position="847"/>
        <end position="856"/>
    </location>
</feature>
<dbReference type="FunFam" id="3.30.70.2460:FF:000001">
    <property type="entry name" value="DNA repair protein Rad4 family"/>
    <property type="match status" value="1"/>
</dbReference>
<dbReference type="FunFam" id="2.20.20.110:FF:000003">
    <property type="entry name" value="Putative DNA repair protein Rad4"/>
    <property type="match status" value="1"/>
</dbReference>
<dbReference type="GO" id="GO:0005737">
    <property type="term" value="C:cytoplasm"/>
    <property type="evidence" value="ECO:0007669"/>
    <property type="project" value="TreeGrafter"/>
</dbReference>
<evidence type="ECO:0000256" key="1">
    <source>
        <dbReference type="ARBA" id="ARBA00004123"/>
    </source>
</evidence>